<dbReference type="Pfam" id="PF00825">
    <property type="entry name" value="Ribonuclease_P"/>
    <property type="match status" value="1"/>
</dbReference>
<evidence type="ECO:0000256" key="7">
    <source>
        <dbReference type="SAM" id="Phobius"/>
    </source>
</evidence>
<dbReference type="PROSITE" id="PS00648">
    <property type="entry name" value="RIBONUCLEASE_P"/>
    <property type="match status" value="1"/>
</dbReference>
<keyword evidence="4" id="KW-0255">Endonuclease</keyword>
<accession>A0A382XTY1</accession>
<keyword evidence="6" id="KW-0694">RNA-binding</keyword>
<dbReference type="InterPro" id="IPR000100">
    <property type="entry name" value="RNase_P"/>
</dbReference>
<name>A0A382XTY1_9ZZZZ</name>
<proteinExistence type="predicted"/>
<dbReference type="AlphaFoldDB" id="A0A382XTY1"/>
<dbReference type="Gene3D" id="3.30.230.10">
    <property type="match status" value="1"/>
</dbReference>
<evidence type="ECO:0000256" key="6">
    <source>
        <dbReference type="ARBA" id="ARBA00022884"/>
    </source>
</evidence>
<dbReference type="InterPro" id="IPR020539">
    <property type="entry name" value="RNase_P_CS"/>
</dbReference>
<feature type="transmembrane region" description="Helical" evidence="7">
    <location>
        <begin position="21"/>
        <end position="39"/>
    </location>
</feature>
<evidence type="ECO:0000256" key="2">
    <source>
        <dbReference type="ARBA" id="ARBA00022694"/>
    </source>
</evidence>
<dbReference type="GO" id="GO:0008033">
    <property type="term" value="P:tRNA processing"/>
    <property type="evidence" value="ECO:0007669"/>
    <property type="project" value="UniProtKB-KW"/>
</dbReference>
<dbReference type="GO" id="GO:0000049">
    <property type="term" value="F:tRNA binding"/>
    <property type="evidence" value="ECO:0007669"/>
    <property type="project" value="InterPro"/>
</dbReference>
<dbReference type="EMBL" id="UINC01170413">
    <property type="protein sequence ID" value="SVD74443.1"/>
    <property type="molecule type" value="Genomic_DNA"/>
</dbReference>
<keyword evidence="7" id="KW-0812">Transmembrane</keyword>
<keyword evidence="2" id="KW-0819">tRNA processing</keyword>
<dbReference type="InterPro" id="IPR020568">
    <property type="entry name" value="Ribosomal_Su5_D2-typ_SF"/>
</dbReference>
<feature type="non-terminal residue" evidence="8">
    <location>
        <position position="73"/>
    </location>
</feature>
<comment type="function">
    <text evidence="1">RNaseP catalyzes the removal of the 5'-leader sequence from pre-tRNA to produce the mature 5'-terminus. It can also cleave other RNA substrates such as 4.5S RNA. The protein component plays an auxiliary but essential role in vivo by binding to the 5'-leader sequence and broadening the substrate specificity of the ribozyme.</text>
</comment>
<gene>
    <name evidence="8" type="ORF">METZ01_LOCUS427297</name>
</gene>
<evidence type="ECO:0000256" key="4">
    <source>
        <dbReference type="ARBA" id="ARBA00022759"/>
    </source>
</evidence>
<evidence type="ECO:0000256" key="3">
    <source>
        <dbReference type="ARBA" id="ARBA00022722"/>
    </source>
</evidence>
<dbReference type="InterPro" id="IPR014721">
    <property type="entry name" value="Ribsml_uS5_D2-typ_fold_subgr"/>
</dbReference>
<dbReference type="SUPFAM" id="SSF54211">
    <property type="entry name" value="Ribosomal protein S5 domain 2-like"/>
    <property type="match status" value="1"/>
</dbReference>
<keyword evidence="5" id="KW-0378">Hydrolase</keyword>
<keyword evidence="3" id="KW-0540">Nuclease</keyword>
<dbReference type="GO" id="GO:0004526">
    <property type="term" value="F:ribonuclease P activity"/>
    <property type="evidence" value="ECO:0007669"/>
    <property type="project" value="InterPro"/>
</dbReference>
<evidence type="ECO:0000256" key="5">
    <source>
        <dbReference type="ARBA" id="ARBA00022801"/>
    </source>
</evidence>
<sequence length="73" mass="8505">MPKRTFPAAVRMRNRREIREVFSSGTYLPLGPLGVRYLATSRQASRFLISVKKNVGYAPMRNRIKRLLREGIR</sequence>
<keyword evidence="7" id="KW-0472">Membrane</keyword>
<protein>
    <submittedName>
        <fullName evidence="8">Uncharacterized protein</fullName>
    </submittedName>
</protein>
<dbReference type="NCBIfam" id="TIGR00188">
    <property type="entry name" value="rnpA"/>
    <property type="match status" value="1"/>
</dbReference>
<organism evidence="8">
    <name type="scientific">marine metagenome</name>
    <dbReference type="NCBI Taxonomy" id="408172"/>
    <lineage>
        <taxon>unclassified sequences</taxon>
        <taxon>metagenomes</taxon>
        <taxon>ecological metagenomes</taxon>
    </lineage>
</organism>
<evidence type="ECO:0000313" key="8">
    <source>
        <dbReference type="EMBL" id="SVD74443.1"/>
    </source>
</evidence>
<evidence type="ECO:0000256" key="1">
    <source>
        <dbReference type="ARBA" id="ARBA00002663"/>
    </source>
</evidence>
<reference evidence="8" key="1">
    <citation type="submission" date="2018-05" db="EMBL/GenBank/DDBJ databases">
        <authorList>
            <person name="Lanie J.A."/>
            <person name="Ng W.-L."/>
            <person name="Kazmierczak K.M."/>
            <person name="Andrzejewski T.M."/>
            <person name="Davidsen T.M."/>
            <person name="Wayne K.J."/>
            <person name="Tettelin H."/>
            <person name="Glass J.I."/>
            <person name="Rusch D."/>
            <person name="Podicherti R."/>
            <person name="Tsui H.-C.T."/>
            <person name="Winkler M.E."/>
        </authorList>
    </citation>
    <scope>NUCLEOTIDE SEQUENCE</scope>
</reference>
<keyword evidence="7" id="KW-1133">Transmembrane helix</keyword>